<keyword evidence="3" id="KW-1185">Reference proteome</keyword>
<evidence type="ECO:0000313" key="2">
    <source>
        <dbReference type="EMBL" id="SLM95630.1"/>
    </source>
</evidence>
<protein>
    <submittedName>
        <fullName evidence="2">Uncharacterized protein</fullName>
    </submittedName>
</protein>
<evidence type="ECO:0000313" key="3">
    <source>
        <dbReference type="Proteomes" id="UP000195981"/>
    </source>
</evidence>
<reference evidence="2 3" key="1">
    <citation type="submission" date="2017-02" db="EMBL/GenBank/DDBJ databases">
        <authorList>
            <person name="Peterson S.W."/>
        </authorList>
    </citation>
    <scope>NUCLEOTIDE SEQUENCE [LARGE SCALE GENOMIC DNA]</scope>
    <source>
        <strain evidence="2 3">CIP104813</strain>
    </source>
</reference>
<sequence length="65" mass="6538">MGRGLRALGGVRGGVGGVRSPRCRRPGGGGGGRRRMRRSLRRGCRCGDAGTSGGGALGARAGLFR</sequence>
<proteinExistence type="predicted"/>
<dbReference type="EMBL" id="FWFG01000113">
    <property type="protein sequence ID" value="SLM95630.1"/>
    <property type="molecule type" value="Genomic_DNA"/>
</dbReference>
<evidence type="ECO:0000256" key="1">
    <source>
        <dbReference type="SAM" id="MobiDB-lite"/>
    </source>
</evidence>
<feature type="region of interest" description="Disordered" evidence="1">
    <location>
        <begin position="1"/>
        <end position="38"/>
    </location>
</feature>
<organism evidence="2 3">
    <name type="scientific">Brachybacterium nesterenkovii</name>
    <dbReference type="NCBI Taxonomy" id="47847"/>
    <lineage>
        <taxon>Bacteria</taxon>
        <taxon>Bacillati</taxon>
        <taxon>Actinomycetota</taxon>
        <taxon>Actinomycetes</taxon>
        <taxon>Micrococcales</taxon>
        <taxon>Dermabacteraceae</taxon>
        <taxon>Brachybacterium</taxon>
    </lineage>
</organism>
<dbReference type="AlphaFoldDB" id="A0A1X6X947"/>
<dbReference type="Proteomes" id="UP000195981">
    <property type="component" value="Unassembled WGS sequence"/>
</dbReference>
<accession>A0A1X6X947</accession>
<gene>
    <name evidence="2" type="ORF">FM110_13130</name>
</gene>
<name>A0A1X6X947_9MICO</name>